<accession>A0ABQ2N8Y9</accession>
<dbReference type="Gene3D" id="2.60.200.40">
    <property type="match status" value="1"/>
</dbReference>
<dbReference type="Pfam" id="PF19279">
    <property type="entry name" value="YegS_C"/>
    <property type="match status" value="1"/>
</dbReference>
<keyword evidence="3" id="KW-0808">Transferase</keyword>
<keyword evidence="8" id="KW-1208">Phospholipid metabolism</keyword>
<evidence type="ECO:0000313" key="10">
    <source>
        <dbReference type="EMBL" id="GGO88934.1"/>
    </source>
</evidence>
<dbReference type="InterPro" id="IPR050187">
    <property type="entry name" value="Lipid_Phosphate_FormReg"/>
</dbReference>
<evidence type="ECO:0000259" key="9">
    <source>
        <dbReference type="PROSITE" id="PS50146"/>
    </source>
</evidence>
<dbReference type="PANTHER" id="PTHR12358">
    <property type="entry name" value="SPHINGOSINE KINASE"/>
    <property type="match status" value="1"/>
</dbReference>
<dbReference type="InterPro" id="IPR017438">
    <property type="entry name" value="ATP-NAD_kinase_N"/>
</dbReference>
<proteinExistence type="inferred from homology"/>
<protein>
    <recommendedName>
        <fullName evidence="9">DAGKc domain-containing protein</fullName>
    </recommendedName>
</protein>
<name>A0ABQ2N8Y9_9ACTN</name>
<evidence type="ECO:0000256" key="6">
    <source>
        <dbReference type="ARBA" id="ARBA00022840"/>
    </source>
</evidence>
<dbReference type="InterPro" id="IPR016064">
    <property type="entry name" value="NAD/diacylglycerol_kinase_sf"/>
</dbReference>
<evidence type="ECO:0000256" key="5">
    <source>
        <dbReference type="ARBA" id="ARBA00022777"/>
    </source>
</evidence>
<dbReference type="Gene3D" id="3.40.50.10330">
    <property type="entry name" value="Probable inorganic polyphosphate/atp-NAD kinase, domain 1"/>
    <property type="match status" value="1"/>
</dbReference>
<evidence type="ECO:0000313" key="11">
    <source>
        <dbReference type="Proteomes" id="UP000655410"/>
    </source>
</evidence>
<comment type="cofactor">
    <cofactor evidence="1">
        <name>Mg(2+)</name>
        <dbReference type="ChEBI" id="CHEBI:18420"/>
    </cofactor>
</comment>
<evidence type="ECO:0000256" key="3">
    <source>
        <dbReference type="ARBA" id="ARBA00022679"/>
    </source>
</evidence>
<sequence>MTYALLVNPRAGGAAAGAAEAARAVLVGAGQAVEVVRCDDRATTAAAVGRACERGDVVVAVGGDGTVSSVAGLVAGRGGVLGLVPAGRGNDFARMLGVPPDPGGAARVLLGGRVERVDLVACTVPGQPRQVAVGSVYAGVDARAVELVERMRWLPTVLQYPVAAVRALASYTPVDVEVVVDGIGHCFGAATVVAANSAYYGAGMRIAPDASVTDGLLDVVVVASSSRRALITAMPTIYGGRHVLRDDVVVLRGRVVEIHGSPRVPMGADGEPLPDLPARQAPPGRIEALPGALQVLVP</sequence>
<evidence type="ECO:0000256" key="7">
    <source>
        <dbReference type="ARBA" id="ARBA00023209"/>
    </source>
</evidence>
<feature type="domain" description="DAGKc" evidence="9">
    <location>
        <begin position="1"/>
        <end position="126"/>
    </location>
</feature>
<evidence type="ECO:0000256" key="2">
    <source>
        <dbReference type="ARBA" id="ARBA00005983"/>
    </source>
</evidence>
<evidence type="ECO:0000256" key="1">
    <source>
        <dbReference type="ARBA" id="ARBA00001946"/>
    </source>
</evidence>
<dbReference type="EMBL" id="BMNI01000003">
    <property type="protein sequence ID" value="GGO88934.1"/>
    <property type="molecule type" value="Genomic_DNA"/>
</dbReference>
<dbReference type="InterPro" id="IPR001206">
    <property type="entry name" value="Diacylglycerol_kinase_cat_dom"/>
</dbReference>
<gene>
    <name evidence="10" type="ORF">GCM10011584_17130</name>
</gene>
<keyword evidence="7" id="KW-0443">Lipid metabolism</keyword>
<dbReference type="SMART" id="SM00046">
    <property type="entry name" value="DAGKc"/>
    <property type="match status" value="1"/>
</dbReference>
<dbReference type="Pfam" id="PF00781">
    <property type="entry name" value="DAGK_cat"/>
    <property type="match status" value="1"/>
</dbReference>
<organism evidence="10 11">
    <name type="scientific">Nocardioides phosphati</name>
    <dbReference type="NCBI Taxonomy" id="1867775"/>
    <lineage>
        <taxon>Bacteria</taxon>
        <taxon>Bacillati</taxon>
        <taxon>Actinomycetota</taxon>
        <taxon>Actinomycetes</taxon>
        <taxon>Propionibacteriales</taxon>
        <taxon>Nocardioidaceae</taxon>
        <taxon>Nocardioides</taxon>
    </lineage>
</organism>
<comment type="similarity">
    <text evidence="2">Belongs to the diacylglycerol/lipid kinase family.</text>
</comment>
<dbReference type="InterPro" id="IPR045540">
    <property type="entry name" value="YegS/DAGK_C"/>
</dbReference>
<reference evidence="11" key="1">
    <citation type="journal article" date="2019" name="Int. J. Syst. Evol. Microbiol.">
        <title>The Global Catalogue of Microorganisms (GCM) 10K type strain sequencing project: providing services to taxonomists for standard genome sequencing and annotation.</title>
        <authorList>
            <consortium name="The Broad Institute Genomics Platform"/>
            <consortium name="The Broad Institute Genome Sequencing Center for Infectious Disease"/>
            <person name="Wu L."/>
            <person name="Ma J."/>
        </authorList>
    </citation>
    <scope>NUCLEOTIDE SEQUENCE [LARGE SCALE GENOMIC DNA]</scope>
    <source>
        <strain evidence="11">CGMCC 4.7371</strain>
    </source>
</reference>
<evidence type="ECO:0000256" key="4">
    <source>
        <dbReference type="ARBA" id="ARBA00022741"/>
    </source>
</evidence>
<keyword evidence="11" id="KW-1185">Reference proteome</keyword>
<dbReference type="PROSITE" id="PS50146">
    <property type="entry name" value="DAGK"/>
    <property type="match status" value="1"/>
</dbReference>
<dbReference type="RefSeq" id="WP_188783583.1">
    <property type="nucleotide sequence ID" value="NZ_BMNI01000003.1"/>
</dbReference>
<dbReference type="SUPFAM" id="SSF111331">
    <property type="entry name" value="NAD kinase/diacylglycerol kinase-like"/>
    <property type="match status" value="1"/>
</dbReference>
<comment type="caution">
    <text evidence="10">The sequence shown here is derived from an EMBL/GenBank/DDBJ whole genome shotgun (WGS) entry which is preliminary data.</text>
</comment>
<keyword evidence="6" id="KW-0067">ATP-binding</keyword>
<dbReference type="PANTHER" id="PTHR12358:SF106">
    <property type="entry name" value="LIPID KINASE YEGS"/>
    <property type="match status" value="1"/>
</dbReference>
<keyword evidence="4" id="KW-0547">Nucleotide-binding</keyword>
<dbReference type="Proteomes" id="UP000655410">
    <property type="component" value="Unassembled WGS sequence"/>
</dbReference>
<evidence type="ECO:0000256" key="8">
    <source>
        <dbReference type="ARBA" id="ARBA00023264"/>
    </source>
</evidence>
<keyword evidence="7" id="KW-0444">Lipid biosynthesis</keyword>
<keyword evidence="5" id="KW-0418">Kinase</keyword>
<keyword evidence="7" id="KW-0594">Phospholipid biosynthesis</keyword>